<feature type="compositionally biased region" description="Acidic residues" evidence="1">
    <location>
        <begin position="188"/>
        <end position="197"/>
    </location>
</feature>
<dbReference type="EMBL" id="MU842943">
    <property type="protein sequence ID" value="KAK2025176.1"/>
    <property type="molecule type" value="Genomic_DNA"/>
</dbReference>
<keyword evidence="2" id="KW-0472">Membrane</keyword>
<name>A0AAD9HB82_9PEZI</name>
<keyword evidence="2" id="KW-1133">Transmembrane helix</keyword>
<feature type="compositionally biased region" description="Acidic residues" evidence="1">
    <location>
        <begin position="210"/>
        <end position="221"/>
    </location>
</feature>
<protein>
    <submittedName>
        <fullName evidence="3">Uncharacterized protein</fullName>
    </submittedName>
</protein>
<reference evidence="3" key="1">
    <citation type="submission" date="2021-06" db="EMBL/GenBank/DDBJ databases">
        <title>Comparative genomics, transcriptomics and evolutionary studies reveal genomic signatures of adaptation to plant cell wall in hemibiotrophic fungi.</title>
        <authorList>
            <consortium name="DOE Joint Genome Institute"/>
            <person name="Baroncelli R."/>
            <person name="Diaz J.F."/>
            <person name="Benocci T."/>
            <person name="Peng M."/>
            <person name="Battaglia E."/>
            <person name="Haridas S."/>
            <person name="Andreopoulos W."/>
            <person name="Labutti K."/>
            <person name="Pangilinan J."/>
            <person name="Floch G.L."/>
            <person name="Makela M.R."/>
            <person name="Henrissat B."/>
            <person name="Grigoriev I.V."/>
            <person name="Crouch J.A."/>
            <person name="De Vries R.P."/>
            <person name="Sukno S.A."/>
            <person name="Thon M.R."/>
        </authorList>
    </citation>
    <scope>NUCLEOTIDE SEQUENCE</scope>
    <source>
        <strain evidence="3">MAFF235873</strain>
    </source>
</reference>
<proteinExistence type="predicted"/>
<sequence length="421" mass="44969">MENSEVEIPEVSLVEELVDVGRDVSLSVMKVVDEKDSDDTDEDTEAPVSDEVLAGEVVESDEVVLVSVVEVTRSDREELLVLVEGSEDAEEDDSETVAELLDVLGWLDVVDSEVLEVIVPVRPVVEVESLEAFDCDAVVVSDAVEEADVLRPDVETGLGGSARGSRGANFARAAKLVVETEKLRVEELLDSTEDNDSEAEKSENVNVLELSEEPVDVDDSPELGIKPLEDVGVADVTPDTVALEDLEKTAPSRGSPLKDVANSEADGSVEVDVEAPSDTASNELESVNESEKLDELDDADEPKVLRVSAEDETLNEPDEPLEDIGVADRLEEPDDAEEDEELEDSSTLAKDCCATMIVPGRLPDGGMVEIGSGVVRTSVPEYGTVDVTKRPSRAKTIVPGAVPLGCIVVMGIVPVILLVPE</sequence>
<comment type="caution">
    <text evidence="3">The sequence shown here is derived from an EMBL/GenBank/DDBJ whole genome shotgun (WGS) entry which is preliminary data.</text>
</comment>
<gene>
    <name evidence="3" type="ORF">LX32DRAFT_666150</name>
</gene>
<feature type="region of interest" description="Disordered" evidence="1">
    <location>
        <begin position="188"/>
        <end position="231"/>
    </location>
</feature>
<dbReference type="AlphaFoldDB" id="A0AAD9HB82"/>
<evidence type="ECO:0000256" key="1">
    <source>
        <dbReference type="SAM" id="MobiDB-lite"/>
    </source>
</evidence>
<evidence type="ECO:0000256" key="2">
    <source>
        <dbReference type="SAM" id="Phobius"/>
    </source>
</evidence>
<accession>A0AAD9HB82</accession>
<organism evidence="3 4">
    <name type="scientific">Colletotrichum zoysiae</name>
    <dbReference type="NCBI Taxonomy" id="1216348"/>
    <lineage>
        <taxon>Eukaryota</taxon>
        <taxon>Fungi</taxon>
        <taxon>Dikarya</taxon>
        <taxon>Ascomycota</taxon>
        <taxon>Pezizomycotina</taxon>
        <taxon>Sordariomycetes</taxon>
        <taxon>Hypocreomycetidae</taxon>
        <taxon>Glomerellales</taxon>
        <taxon>Glomerellaceae</taxon>
        <taxon>Colletotrichum</taxon>
        <taxon>Colletotrichum graminicola species complex</taxon>
    </lineage>
</organism>
<keyword evidence="2" id="KW-0812">Transmembrane</keyword>
<keyword evidence="4" id="KW-1185">Reference proteome</keyword>
<dbReference type="Proteomes" id="UP001232148">
    <property type="component" value="Unassembled WGS sequence"/>
</dbReference>
<feature type="compositionally biased region" description="Acidic residues" evidence="1">
    <location>
        <begin position="310"/>
        <end position="322"/>
    </location>
</feature>
<feature type="compositionally biased region" description="Acidic residues" evidence="1">
    <location>
        <begin position="286"/>
        <end position="300"/>
    </location>
</feature>
<evidence type="ECO:0000313" key="3">
    <source>
        <dbReference type="EMBL" id="KAK2025176.1"/>
    </source>
</evidence>
<feature type="region of interest" description="Disordered" evidence="1">
    <location>
        <begin position="245"/>
        <end position="327"/>
    </location>
</feature>
<evidence type="ECO:0000313" key="4">
    <source>
        <dbReference type="Proteomes" id="UP001232148"/>
    </source>
</evidence>
<feature type="transmembrane region" description="Helical" evidence="2">
    <location>
        <begin position="397"/>
        <end position="419"/>
    </location>
</feature>